<evidence type="ECO:0000313" key="6">
    <source>
        <dbReference type="Proteomes" id="UP001152797"/>
    </source>
</evidence>
<feature type="region of interest" description="Disordered" evidence="1">
    <location>
        <begin position="231"/>
        <end position="276"/>
    </location>
</feature>
<dbReference type="OrthoDB" id="436449at2759"/>
<reference evidence="3" key="1">
    <citation type="submission" date="2022-10" db="EMBL/GenBank/DDBJ databases">
        <authorList>
            <person name="Chen Y."/>
            <person name="Dougan E. K."/>
            <person name="Chan C."/>
            <person name="Rhodes N."/>
            <person name="Thang M."/>
        </authorList>
    </citation>
    <scope>NUCLEOTIDE SEQUENCE</scope>
</reference>
<dbReference type="Proteomes" id="UP001152797">
    <property type="component" value="Unassembled WGS sequence"/>
</dbReference>
<reference evidence="4" key="2">
    <citation type="submission" date="2024-04" db="EMBL/GenBank/DDBJ databases">
        <authorList>
            <person name="Chen Y."/>
            <person name="Shah S."/>
            <person name="Dougan E. K."/>
            <person name="Thang M."/>
            <person name="Chan C."/>
        </authorList>
    </citation>
    <scope>NUCLEOTIDE SEQUENCE [LARGE SCALE GENOMIC DNA]</scope>
</reference>
<feature type="compositionally biased region" description="Basic and acidic residues" evidence="1">
    <location>
        <begin position="1"/>
        <end position="11"/>
    </location>
</feature>
<protein>
    <submittedName>
        <fullName evidence="5">Light-harvesting complex I LH38 protein</fullName>
    </submittedName>
</protein>
<evidence type="ECO:0000256" key="1">
    <source>
        <dbReference type="SAM" id="MobiDB-lite"/>
    </source>
</evidence>
<dbReference type="EMBL" id="CAMXCT010002447">
    <property type="protein sequence ID" value="CAI3998241.1"/>
    <property type="molecule type" value="Genomic_DNA"/>
</dbReference>
<evidence type="ECO:0000313" key="5">
    <source>
        <dbReference type="EMBL" id="CAL4785553.1"/>
    </source>
</evidence>
<evidence type="ECO:0000259" key="2">
    <source>
        <dbReference type="Pfam" id="PF03959"/>
    </source>
</evidence>
<dbReference type="EMBL" id="CAMXCT020002447">
    <property type="protein sequence ID" value="CAL1151616.1"/>
    <property type="molecule type" value="Genomic_DNA"/>
</dbReference>
<dbReference type="InterPro" id="IPR005645">
    <property type="entry name" value="FSH-like_dom"/>
</dbReference>
<dbReference type="InterPro" id="IPR029058">
    <property type="entry name" value="AB_hydrolase_fold"/>
</dbReference>
<dbReference type="SUPFAM" id="SSF53474">
    <property type="entry name" value="alpha/beta-Hydrolases"/>
    <property type="match status" value="1"/>
</dbReference>
<evidence type="ECO:0000313" key="3">
    <source>
        <dbReference type="EMBL" id="CAI3998241.1"/>
    </source>
</evidence>
<keyword evidence="6" id="KW-1185">Reference proteome</keyword>
<proteinExistence type="predicted"/>
<organism evidence="3">
    <name type="scientific">Cladocopium goreaui</name>
    <dbReference type="NCBI Taxonomy" id="2562237"/>
    <lineage>
        <taxon>Eukaryota</taxon>
        <taxon>Sar</taxon>
        <taxon>Alveolata</taxon>
        <taxon>Dinophyceae</taxon>
        <taxon>Suessiales</taxon>
        <taxon>Symbiodiniaceae</taxon>
        <taxon>Cladocopium</taxon>
    </lineage>
</organism>
<gene>
    <name evidence="3" type="ORF">C1SCF055_LOCUS24557</name>
</gene>
<dbReference type="Gene3D" id="3.40.50.1820">
    <property type="entry name" value="alpha/beta hydrolase"/>
    <property type="match status" value="1"/>
</dbReference>
<dbReference type="Pfam" id="PF03959">
    <property type="entry name" value="FSH1"/>
    <property type="match status" value="1"/>
</dbReference>
<feature type="compositionally biased region" description="Low complexity" evidence="1">
    <location>
        <begin position="246"/>
        <end position="255"/>
    </location>
</feature>
<name>A0A9P1G3J7_9DINO</name>
<comment type="caution">
    <text evidence="3">The sequence shown here is derived from an EMBL/GenBank/DDBJ whole genome shotgun (WGS) entry which is preliminary data.</text>
</comment>
<dbReference type="AlphaFoldDB" id="A0A9P1G3J7"/>
<feature type="region of interest" description="Disordered" evidence="1">
    <location>
        <begin position="1"/>
        <end position="40"/>
    </location>
</feature>
<accession>A0A9P1G3J7</accession>
<evidence type="ECO:0000313" key="4">
    <source>
        <dbReference type="EMBL" id="CAL1151616.1"/>
    </source>
</evidence>
<sequence>MSDDGRTDKGKVLPATGKSVVASPRPSLEPESDLYEKQREEAEARFYDSPLEAQRIALARHKFPRKDTGPVAEDDEQPVRRRIAGFRLGFEKIFKTTSIRLPCSAYTVYAEMRSSHTNEVFCRCFNGLHTIYDLKKWIYEKLLLPMNAYELSYAESGKVQLTDNMRLLTTQDSLDARSMATMRTVHDMSGNIPGVHSIGDIGVTRLYVRLKCRTCGDLLNSFSTCRKKKQMGHIEPAMNGRKPSEFSRPSSSGSPQNIQLRGRAGGRPHISGPPKPDAEGIDACLIGWKTCFPGQLQQINPSVRTAIILAILTYLGPDVIQDRKALTSEQLPERLGTGAVVKELKLEGDRLHFELDSGSGPSSGWVSTRLKDKELLVVLDGEKPAGKEDVLKKKSWDVKFLFSGCGANLRALDGGTEGASREQLFEFLMKQHVSPELRRDFWEEIPDHMYDTSKTDETDCITFFQTVGHLCPADSKRLSSPGGVRQYLASKELPLRGIVVEPDSIKEVKLLVVLCHGIEVLGHDLYSVAHQLCLRAPSPSRRVLLLEAPHESAQPREEEEEVKAAGMPIDESNTDLPEWRKPLREWWSRNAKEKEAEKCLSEAAEAVAKCCNAGDTKVVLGGFSQGAAVALAAAPRVKNLAGLVLMSPPGFAAHLASKVAPTIPALVAAGSKDPIAPRDQVEGVHKALGAADPLLVFEGGHEVTMTVLDAAKAFLAKVGQ</sequence>
<dbReference type="EMBL" id="CAMXCT030002447">
    <property type="protein sequence ID" value="CAL4785553.1"/>
    <property type="molecule type" value="Genomic_DNA"/>
</dbReference>
<feature type="domain" description="Serine hydrolase" evidence="2">
    <location>
        <begin position="543"/>
        <end position="703"/>
    </location>
</feature>